<evidence type="ECO:0000256" key="4">
    <source>
        <dbReference type="ARBA" id="ARBA00022692"/>
    </source>
</evidence>
<evidence type="ECO:0000256" key="8">
    <source>
        <dbReference type="ARBA" id="ARBA00023180"/>
    </source>
</evidence>
<organism evidence="10 11">
    <name type="scientific">Oikopleura dioica</name>
    <name type="common">Tunicate</name>
    <dbReference type="NCBI Taxonomy" id="34765"/>
    <lineage>
        <taxon>Eukaryota</taxon>
        <taxon>Metazoa</taxon>
        <taxon>Chordata</taxon>
        <taxon>Tunicata</taxon>
        <taxon>Appendicularia</taxon>
        <taxon>Copelata</taxon>
        <taxon>Oikopleuridae</taxon>
        <taxon>Oikopleura</taxon>
    </lineage>
</organism>
<keyword evidence="11" id="KW-1185">Reference proteome</keyword>
<keyword evidence="5" id="KW-1133">Transmembrane helix</keyword>
<evidence type="ECO:0000256" key="3">
    <source>
        <dbReference type="ARBA" id="ARBA00022679"/>
    </source>
</evidence>
<keyword evidence="4" id="KW-0812">Transmembrane</keyword>
<keyword evidence="8 9" id="KW-0325">Glycoprotein</keyword>
<protein>
    <recommendedName>
        <fullName evidence="9">Carbohydrate sulfotransferase</fullName>
        <ecNumber evidence="9">2.8.2.-</ecNumber>
    </recommendedName>
</protein>
<dbReference type="EMBL" id="OU015568">
    <property type="protein sequence ID" value="CAG5085081.1"/>
    <property type="molecule type" value="Genomic_DNA"/>
</dbReference>
<evidence type="ECO:0000313" key="11">
    <source>
        <dbReference type="Proteomes" id="UP001158576"/>
    </source>
</evidence>
<keyword evidence="6 9" id="KW-0333">Golgi apparatus</keyword>
<dbReference type="EC" id="2.8.2.-" evidence="9"/>
<reference evidence="10 11" key="1">
    <citation type="submission" date="2021-04" db="EMBL/GenBank/DDBJ databases">
        <authorList>
            <person name="Bliznina A."/>
        </authorList>
    </citation>
    <scope>NUCLEOTIDE SEQUENCE [LARGE SCALE GENOMIC DNA]</scope>
</reference>
<proteinExistence type="inferred from homology"/>
<evidence type="ECO:0000256" key="5">
    <source>
        <dbReference type="ARBA" id="ARBA00022989"/>
    </source>
</evidence>
<comment type="subcellular location">
    <subcellularLocation>
        <location evidence="1 9">Golgi apparatus membrane</location>
        <topology evidence="1 9">Single-pass type II membrane protein</topology>
    </subcellularLocation>
</comment>
<dbReference type="InterPro" id="IPR005331">
    <property type="entry name" value="Sulfotransferase"/>
</dbReference>
<keyword evidence="9" id="KW-0119">Carbohydrate metabolism</keyword>
<evidence type="ECO:0000256" key="1">
    <source>
        <dbReference type="ARBA" id="ARBA00004323"/>
    </source>
</evidence>
<dbReference type="Pfam" id="PF03567">
    <property type="entry name" value="Sulfotransfer_2"/>
    <property type="match status" value="1"/>
</dbReference>
<evidence type="ECO:0000256" key="2">
    <source>
        <dbReference type="ARBA" id="ARBA00006339"/>
    </source>
</evidence>
<name>A0ABN7RWX9_OIKDI</name>
<keyword evidence="3 9" id="KW-0808">Transferase</keyword>
<comment type="similarity">
    <text evidence="2 9">Belongs to the sulfotransferase 2 family.</text>
</comment>
<gene>
    <name evidence="10" type="ORF">OKIOD_LOCUS2363</name>
</gene>
<dbReference type="PANTHER" id="PTHR12137">
    <property type="entry name" value="CARBOHYDRATE SULFOTRANSFERASE"/>
    <property type="match status" value="1"/>
</dbReference>
<keyword evidence="9" id="KW-0735">Signal-anchor</keyword>
<dbReference type="Proteomes" id="UP001158576">
    <property type="component" value="Chromosome PAR"/>
</dbReference>
<sequence>MIDRTRYLTLLILAVLSLFTYNTWQTRNELELDLNSSLRRVESLTKKLEKSKQPAPSIFDSGSGDNILLETIDLNYEDIDFKEEYKERLENKERVCQIMEDEGLYNDTLLEEIDSETLAEHHLRLVVDEKHQILYCELPKVGCTNWKRTMLQLIHPDTYGKMKVEDIKSPHGKKGEDGYRYLSTYPKEQQIFMLQTFYKFMFVRHPLERLLSAYRDKVQDNYLRQNFVAKQLQEIGDDDFLQEANVEGFHQFVKYLIAKGDDRKYGARQRHWGPYFQICKVCSIDWNFIGKMETLNEDVEYVLNDMNVRDLTDYPKRNKTTNHSTLMKFYENIGAENIQKIYELYRLDYELFGYDVPSIFLK</sequence>
<accession>A0ABN7RWX9</accession>
<dbReference type="InterPro" id="IPR018011">
    <property type="entry name" value="Carb_sulfotrans_8-10"/>
</dbReference>
<evidence type="ECO:0000256" key="7">
    <source>
        <dbReference type="ARBA" id="ARBA00023136"/>
    </source>
</evidence>
<keyword evidence="7" id="KW-0472">Membrane</keyword>
<evidence type="ECO:0000313" key="10">
    <source>
        <dbReference type="EMBL" id="CAG5085081.1"/>
    </source>
</evidence>
<evidence type="ECO:0000256" key="9">
    <source>
        <dbReference type="RuleBase" id="RU364020"/>
    </source>
</evidence>
<evidence type="ECO:0000256" key="6">
    <source>
        <dbReference type="ARBA" id="ARBA00023034"/>
    </source>
</evidence>
<dbReference type="PANTHER" id="PTHR12137:SF54">
    <property type="entry name" value="CARBOHYDRATE SULFOTRANSFERASE"/>
    <property type="match status" value="1"/>
</dbReference>